<evidence type="ECO:0000256" key="1">
    <source>
        <dbReference type="SAM" id="Phobius"/>
    </source>
</evidence>
<keyword evidence="1" id="KW-0472">Membrane</keyword>
<name>A0A3G6JDC7_LACDL</name>
<reference evidence="3" key="1">
    <citation type="submission" date="2018-07" db="EMBL/GenBank/DDBJ databases">
        <authorList>
            <person name="Somerville V."/>
        </authorList>
    </citation>
    <scope>NUCLEOTIDE SEQUENCE</scope>
    <source>
        <strain evidence="3">NWC_2_2</strain>
    </source>
</reference>
<keyword evidence="1" id="KW-0812">Transmembrane</keyword>
<dbReference type="InterPro" id="IPR018649">
    <property type="entry name" value="SHOCT"/>
</dbReference>
<feature type="transmembrane region" description="Helical" evidence="1">
    <location>
        <begin position="39"/>
        <end position="61"/>
    </location>
</feature>
<sequence>MIKRRLVGGILLLVLALFELLLFITYCVEYLDYSQLTDAVFMSKYLVFMIWSIVLGIIYIATCKRRPVKWQEVTLACITPALTLFTYSSLIAYLPAYNLFRLVLFFLIVFQCLGLPGKNGFKDYPYKDQGHDSQSQGHDSQSIDKLAKLKELLDSGAITQEEFDQEKEKIWK</sequence>
<protein>
    <submittedName>
        <fullName evidence="3">SHOCT domain-containing protein</fullName>
    </submittedName>
</protein>
<feature type="transmembrane region" description="Helical" evidence="1">
    <location>
        <begin position="99"/>
        <end position="117"/>
    </location>
</feature>
<organism evidence="3">
    <name type="scientific">Lactobacillus delbrueckii subsp. lactis</name>
    <dbReference type="NCBI Taxonomy" id="29397"/>
    <lineage>
        <taxon>Bacteria</taxon>
        <taxon>Bacillati</taxon>
        <taxon>Bacillota</taxon>
        <taxon>Bacilli</taxon>
        <taxon>Lactobacillales</taxon>
        <taxon>Lactobacillaceae</taxon>
        <taxon>Lactobacillus</taxon>
    </lineage>
</organism>
<proteinExistence type="predicted"/>
<keyword evidence="1" id="KW-1133">Transmembrane helix</keyword>
<feature type="domain" description="SHOCT" evidence="2">
    <location>
        <begin position="144"/>
        <end position="170"/>
    </location>
</feature>
<dbReference type="Pfam" id="PF09851">
    <property type="entry name" value="SHOCT"/>
    <property type="match status" value="1"/>
</dbReference>
<dbReference type="RefSeq" id="WP_375604784.1">
    <property type="nucleotide sequence ID" value="NZ_JAGJAG010000001.1"/>
</dbReference>
<accession>A0A3G6JDC7</accession>
<evidence type="ECO:0000259" key="2">
    <source>
        <dbReference type="Pfam" id="PF09851"/>
    </source>
</evidence>
<evidence type="ECO:0000313" key="3">
    <source>
        <dbReference type="EMBL" id="AZA15997.1"/>
    </source>
</evidence>
<dbReference type="EMBL" id="CP031023">
    <property type="protein sequence ID" value="AZA15997.1"/>
    <property type="molecule type" value="Genomic_DNA"/>
</dbReference>
<gene>
    <name evidence="3" type="ORF">DQL93_05135</name>
</gene>
<feature type="transmembrane region" description="Helical" evidence="1">
    <location>
        <begin position="73"/>
        <end position="93"/>
    </location>
</feature>
<dbReference type="AlphaFoldDB" id="A0A3G6JDC7"/>